<evidence type="ECO:0000256" key="2">
    <source>
        <dbReference type="ARBA" id="ARBA00022741"/>
    </source>
</evidence>
<gene>
    <name evidence="8" type="ORF">NOG11_04735</name>
</gene>
<dbReference type="GO" id="GO:0016887">
    <property type="term" value="F:ATP hydrolysis activity"/>
    <property type="evidence" value="ECO:0007669"/>
    <property type="project" value="UniProtKB-UniRule"/>
</dbReference>
<reference evidence="8" key="1">
    <citation type="submission" date="2022-07" db="EMBL/GenBank/DDBJ databases">
        <title>Parvularcula maris sp. nov., an algicidal bacterium isolated from seawater.</title>
        <authorList>
            <person name="Li F."/>
        </authorList>
    </citation>
    <scope>NUCLEOTIDE SEQUENCE</scope>
    <source>
        <strain evidence="8">BGMRC 0090</strain>
    </source>
</reference>
<sequence length="358" mass="37097">MMRRFKEAARQGRVENALRKALAEKGLAAEITIRALEGRISAAVVLKEGLGAQDPAALEAELLGASGADRLTLVTTAHENAGSSGRPAPLKPAPARGGHADPLGLGAKVQARPSPQRPNGVRAVIAVASGKGGVGKSTVAASLALRLSEQGLRVGILDLDIHGPSLPVLFPREEKLRGEEGRVIPAEAEGLKLVSLGYMVDERQAVAWRGPMVMNAARQLIDETDWGELDILIVDTPPGTGDAHLSMIQRLKLDGAVLVATPSPLALADVRRGASLFEKAGTPLLGVVVNMTGGPMGDDLPPGLAEELGLDVLDRTPLSPGVASLPFRKESGATLEGTTQAVTALFAQLKGDSGARSD</sequence>
<name>A0A9X2L9L4_9PROT</name>
<dbReference type="PANTHER" id="PTHR42961">
    <property type="entry name" value="IRON-SULFUR PROTEIN NUBPL"/>
    <property type="match status" value="1"/>
</dbReference>
<dbReference type="PANTHER" id="PTHR42961:SF2">
    <property type="entry name" value="IRON-SULFUR PROTEIN NUBPL"/>
    <property type="match status" value="1"/>
</dbReference>
<proteinExistence type="inferred from homology"/>
<dbReference type="HAMAP" id="MF_02040">
    <property type="entry name" value="Mrp_NBP35"/>
    <property type="match status" value="1"/>
</dbReference>
<dbReference type="InterPro" id="IPR033756">
    <property type="entry name" value="YlxH/NBP35"/>
</dbReference>
<dbReference type="SUPFAM" id="SSF52540">
    <property type="entry name" value="P-loop containing nucleoside triphosphate hydrolases"/>
    <property type="match status" value="1"/>
</dbReference>
<dbReference type="RefSeq" id="WP_256618535.1">
    <property type="nucleotide sequence ID" value="NZ_JANIBC010000002.1"/>
</dbReference>
<comment type="subunit">
    <text evidence="6">Homodimer.</text>
</comment>
<evidence type="ECO:0000256" key="5">
    <source>
        <dbReference type="ARBA" id="ARBA00023014"/>
    </source>
</evidence>
<feature type="binding site" evidence="6">
    <location>
        <begin position="130"/>
        <end position="137"/>
    </location>
    <ligand>
        <name>ATP</name>
        <dbReference type="ChEBI" id="CHEBI:30616"/>
    </ligand>
</feature>
<keyword evidence="4 6" id="KW-0408">Iron</keyword>
<dbReference type="GO" id="GO:0140663">
    <property type="term" value="F:ATP-dependent FeS chaperone activity"/>
    <property type="evidence" value="ECO:0007669"/>
    <property type="project" value="InterPro"/>
</dbReference>
<dbReference type="Proteomes" id="UP001142610">
    <property type="component" value="Unassembled WGS sequence"/>
</dbReference>
<keyword evidence="9" id="KW-1185">Reference proteome</keyword>
<dbReference type="Pfam" id="PF10609">
    <property type="entry name" value="ParA"/>
    <property type="match status" value="1"/>
</dbReference>
<keyword evidence="1 6" id="KW-0479">Metal-binding</keyword>
<dbReference type="GO" id="GO:0016226">
    <property type="term" value="P:iron-sulfur cluster assembly"/>
    <property type="evidence" value="ECO:0007669"/>
    <property type="project" value="InterPro"/>
</dbReference>
<dbReference type="Gene3D" id="3.40.50.300">
    <property type="entry name" value="P-loop containing nucleotide triphosphate hydrolases"/>
    <property type="match status" value="1"/>
</dbReference>
<evidence type="ECO:0000256" key="7">
    <source>
        <dbReference type="SAM" id="MobiDB-lite"/>
    </source>
</evidence>
<evidence type="ECO:0000256" key="6">
    <source>
        <dbReference type="HAMAP-Rule" id="MF_02040"/>
    </source>
</evidence>
<dbReference type="InterPro" id="IPR019591">
    <property type="entry name" value="Mrp/NBP35_ATP-bd"/>
</dbReference>
<comment type="function">
    <text evidence="6">Binds and transfers iron-sulfur (Fe-S) clusters to target apoproteins. Can hydrolyze ATP.</text>
</comment>
<evidence type="ECO:0000256" key="1">
    <source>
        <dbReference type="ARBA" id="ARBA00022723"/>
    </source>
</evidence>
<keyword evidence="5 6" id="KW-0411">Iron-sulfur</keyword>
<dbReference type="AlphaFoldDB" id="A0A9X2L9L4"/>
<evidence type="ECO:0000256" key="3">
    <source>
        <dbReference type="ARBA" id="ARBA00022840"/>
    </source>
</evidence>
<keyword evidence="6" id="KW-0378">Hydrolase</keyword>
<dbReference type="CDD" id="cd02037">
    <property type="entry name" value="Mrp_NBP35"/>
    <property type="match status" value="1"/>
</dbReference>
<comment type="caution">
    <text evidence="8">The sequence shown here is derived from an EMBL/GenBank/DDBJ whole genome shotgun (WGS) entry which is preliminary data.</text>
</comment>
<evidence type="ECO:0000313" key="8">
    <source>
        <dbReference type="EMBL" id="MCQ8184687.1"/>
    </source>
</evidence>
<organism evidence="8 9">
    <name type="scientific">Parvularcula maris</name>
    <dbReference type="NCBI Taxonomy" id="2965077"/>
    <lineage>
        <taxon>Bacteria</taxon>
        <taxon>Pseudomonadati</taxon>
        <taxon>Pseudomonadota</taxon>
        <taxon>Alphaproteobacteria</taxon>
        <taxon>Parvularculales</taxon>
        <taxon>Parvularculaceae</taxon>
        <taxon>Parvularcula</taxon>
    </lineage>
</organism>
<protein>
    <recommendedName>
        <fullName evidence="6">Iron-sulfur cluster carrier protein</fullName>
    </recommendedName>
</protein>
<dbReference type="GO" id="GO:0005524">
    <property type="term" value="F:ATP binding"/>
    <property type="evidence" value="ECO:0007669"/>
    <property type="project" value="UniProtKB-UniRule"/>
</dbReference>
<evidence type="ECO:0000313" key="9">
    <source>
        <dbReference type="Proteomes" id="UP001142610"/>
    </source>
</evidence>
<dbReference type="InterPro" id="IPR044304">
    <property type="entry name" value="NUBPL-like"/>
</dbReference>
<evidence type="ECO:0000256" key="4">
    <source>
        <dbReference type="ARBA" id="ARBA00023004"/>
    </source>
</evidence>
<comment type="similarity">
    <text evidence="6">Belongs to the Mrp/NBP35 ATP-binding proteins family.</text>
</comment>
<accession>A0A9X2L9L4</accession>
<dbReference type="GO" id="GO:0051539">
    <property type="term" value="F:4 iron, 4 sulfur cluster binding"/>
    <property type="evidence" value="ECO:0007669"/>
    <property type="project" value="TreeGrafter"/>
</dbReference>
<dbReference type="InterPro" id="IPR027417">
    <property type="entry name" value="P-loop_NTPase"/>
</dbReference>
<keyword evidence="3 6" id="KW-0067">ATP-binding</keyword>
<dbReference type="EMBL" id="JANIBC010000002">
    <property type="protein sequence ID" value="MCQ8184687.1"/>
    <property type="molecule type" value="Genomic_DNA"/>
</dbReference>
<dbReference type="GO" id="GO:0046872">
    <property type="term" value="F:metal ion binding"/>
    <property type="evidence" value="ECO:0007669"/>
    <property type="project" value="UniProtKB-KW"/>
</dbReference>
<feature type="region of interest" description="Disordered" evidence="7">
    <location>
        <begin position="79"/>
        <end position="101"/>
    </location>
</feature>
<keyword evidence="2 6" id="KW-0547">Nucleotide-binding</keyword>